<comment type="caution">
    <text evidence="3">The sequence shown here is derived from an EMBL/GenBank/DDBJ whole genome shotgun (WGS) entry which is preliminary data.</text>
</comment>
<dbReference type="SUPFAM" id="SSF53649">
    <property type="entry name" value="Alkaline phosphatase-like"/>
    <property type="match status" value="1"/>
</dbReference>
<keyword evidence="1" id="KW-0812">Transmembrane</keyword>
<feature type="transmembrane region" description="Helical" evidence="1">
    <location>
        <begin position="60"/>
        <end position="77"/>
    </location>
</feature>
<evidence type="ECO:0000259" key="2">
    <source>
        <dbReference type="Pfam" id="PF00884"/>
    </source>
</evidence>
<dbReference type="EMBL" id="JARWAO010000004">
    <property type="protein sequence ID" value="MDR5896325.1"/>
    <property type="molecule type" value="Genomic_DNA"/>
</dbReference>
<dbReference type="InterPro" id="IPR000917">
    <property type="entry name" value="Sulfatase_N"/>
</dbReference>
<gene>
    <name evidence="3" type="ORF">QC825_09590</name>
</gene>
<proteinExistence type="predicted"/>
<feature type="transmembrane region" description="Helical" evidence="1">
    <location>
        <begin position="113"/>
        <end position="138"/>
    </location>
</feature>
<keyword evidence="1" id="KW-1133">Transmembrane helix</keyword>
<feature type="transmembrane region" description="Helical" evidence="1">
    <location>
        <begin position="36"/>
        <end position="53"/>
    </location>
</feature>
<name>A0ABU1GW97_9GAMM</name>
<dbReference type="InterPro" id="IPR017850">
    <property type="entry name" value="Alkaline_phosphatase_core_sf"/>
</dbReference>
<feature type="transmembrane region" description="Helical" evidence="1">
    <location>
        <begin position="150"/>
        <end position="167"/>
    </location>
</feature>
<organism evidence="3 4">
    <name type="scientific">Larsenimonas suaedae</name>
    <dbReference type="NCBI Taxonomy" id="1851019"/>
    <lineage>
        <taxon>Bacteria</taxon>
        <taxon>Pseudomonadati</taxon>
        <taxon>Pseudomonadota</taxon>
        <taxon>Gammaproteobacteria</taxon>
        <taxon>Oceanospirillales</taxon>
        <taxon>Halomonadaceae</taxon>
        <taxon>Larsenimonas</taxon>
    </lineage>
</organism>
<dbReference type="Proteomes" id="UP001269375">
    <property type="component" value="Unassembled WGS sequence"/>
</dbReference>
<dbReference type="Gene3D" id="3.40.720.10">
    <property type="entry name" value="Alkaline Phosphatase, subunit A"/>
    <property type="match status" value="1"/>
</dbReference>
<evidence type="ECO:0000313" key="3">
    <source>
        <dbReference type="EMBL" id="MDR5896325.1"/>
    </source>
</evidence>
<evidence type="ECO:0000256" key="1">
    <source>
        <dbReference type="SAM" id="Phobius"/>
    </source>
</evidence>
<accession>A0ABU1GW97</accession>
<protein>
    <recommendedName>
        <fullName evidence="2">Sulfatase N-terminal domain-containing protein</fullName>
    </recommendedName>
</protein>
<dbReference type="RefSeq" id="WP_251594899.1">
    <property type="nucleotide sequence ID" value="NZ_JAMLJI010000004.1"/>
</dbReference>
<feature type="domain" description="Sulfatase N-terminal" evidence="2">
    <location>
        <begin position="263"/>
        <end position="470"/>
    </location>
</feature>
<reference evidence="3 4" key="1">
    <citation type="submission" date="2023-04" db="EMBL/GenBank/DDBJ databases">
        <title>A long-awaited taxogenomic arrangement of the family Halomonadaceae.</title>
        <authorList>
            <person name="De La Haba R."/>
            <person name="Chuvochina M."/>
            <person name="Wittouck S."/>
            <person name="Arahal D.R."/>
            <person name="Sanchez-Porro C."/>
            <person name="Hugenholtz P."/>
            <person name="Ventosa A."/>
        </authorList>
    </citation>
    <scope>NUCLEOTIDE SEQUENCE [LARGE SCALE GENOMIC DNA]</scope>
    <source>
        <strain evidence="3 4">DSM 22428</strain>
    </source>
</reference>
<sequence length="533" mass="58839">MPRNLFALTLAGVIVALSVLLMPSDAARISEPTAWVGAPFELFWGLALLCVLPREMARRASAAVAALLVVLLAWKLADIFARTAYWRTFDPLADWRLLAPGWNVLTQSIGTGWSLAVLGALILLLAVVGWLSAAGLYLASRLGHRNRLRTAALLGAVGAVCLGGGVIDQEIGERSASRFVAEHVELSRHNLEALASLKTELGKDALASMPSNRLMTQIKGQDVLLLFVESYGRSALEAPEYSGVVRARLEAIERSLGSAGYEAYSGWLESPTVGGQSWLAHATLLSGLWIDSQRRYEWLVESPRLTLNRLFQRGGWRTVAAMPANTRPWDEASFFGYDTVYDASNLGYEGKPFNWVTMPDQFTLWSLYQRELAVTRSQPVMIEAALISSHAPWTPIPTLKAWDHLDQGRAFDQEADSGDPPRVVWQDPDRVRRQYLKSIDYTLKTLGSFVTEFQKTRPIVVAVGDHQPASIITGNEATRQVPMHIMAPTGNSMLLLAKRWGWTQGMIPEARLLPMTMAAVRDRLVMGLQPPGR</sequence>
<dbReference type="Pfam" id="PF00884">
    <property type="entry name" value="Sulfatase"/>
    <property type="match status" value="1"/>
</dbReference>
<keyword evidence="1" id="KW-0472">Membrane</keyword>
<evidence type="ECO:0000313" key="4">
    <source>
        <dbReference type="Proteomes" id="UP001269375"/>
    </source>
</evidence>
<keyword evidence="4" id="KW-1185">Reference proteome</keyword>